<protein>
    <recommendedName>
        <fullName evidence="1">diguanylate cyclase</fullName>
        <ecNumber evidence="1">2.7.7.65</ecNumber>
    </recommendedName>
</protein>
<dbReference type="EC" id="2.7.7.65" evidence="1"/>
<dbReference type="CDD" id="cd01949">
    <property type="entry name" value="GGDEF"/>
    <property type="match status" value="1"/>
</dbReference>
<evidence type="ECO:0000313" key="8">
    <source>
        <dbReference type="Proteomes" id="UP000077098"/>
    </source>
</evidence>
<dbReference type="InterPro" id="IPR043128">
    <property type="entry name" value="Rev_trsase/Diguanyl_cyclase"/>
</dbReference>
<reference evidence="7 8" key="1">
    <citation type="submission" date="2016-05" db="EMBL/GenBank/DDBJ databases">
        <authorList>
            <person name="Lavstsen T."/>
            <person name="Jespersen J.S."/>
        </authorList>
    </citation>
    <scope>NUCLEOTIDE SEQUENCE [LARGE SCALE GENOMIC DNA]</scope>
    <source>
        <strain evidence="7 8">KCJ1736</strain>
    </source>
</reference>
<dbReference type="GO" id="GO:0052621">
    <property type="term" value="F:diguanylate cyclase activity"/>
    <property type="evidence" value="ECO:0007669"/>
    <property type="project" value="UniProtKB-EC"/>
</dbReference>
<dbReference type="PROSITE" id="PS50885">
    <property type="entry name" value="HAMP"/>
    <property type="match status" value="1"/>
</dbReference>
<dbReference type="GO" id="GO:0007165">
    <property type="term" value="P:signal transduction"/>
    <property type="evidence" value="ECO:0007669"/>
    <property type="project" value="InterPro"/>
</dbReference>
<dbReference type="InterPro" id="IPR000160">
    <property type="entry name" value="GGDEF_dom"/>
</dbReference>
<evidence type="ECO:0000259" key="6">
    <source>
        <dbReference type="PROSITE" id="PS50887"/>
    </source>
</evidence>
<dbReference type="FunFam" id="3.30.70.270:FF:000001">
    <property type="entry name" value="Diguanylate cyclase domain protein"/>
    <property type="match status" value="1"/>
</dbReference>
<dbReference type="Gene3D" id="6.10.340.10">
    <property type="match status" value="1"/>
</dbReference>
<gene>
    <name evidence="7" type="ORF">A7J57_00105</name>
</gene>
<evidence type="ECO:0000259" key="5">
    <source>
        <dbReference type="PROSITE" id="PS50885"/>
    </source>
</evidence>
<dbReference type="PROSITE" id="PS50887">
    <property type="entry name" value="GGDEF"/>
    <property type="match status" value="1"/>
</dbReference>
<dbReference type="NCBIfam" id="TIGR00254">
    <property type="entry name" value="GGDEF"/>
    <property type="match status" value="1"/>
</dbReference>
<dbReference type="SUPFAM" id="SSF55073">
    <property type="entry name" value="Nucleotide cyclase"/>
    <property type="match status" value="1"/>
</dbReference>
<feature type="domain" description="HAMP" evidence="5">
    <location>
        <begin position="342"/>
        <end position="395"/>
    </location>
</feature>
<dbReference type="InterPro" id="IPR029787">
    <property type="entry name" value="Nucleotide_cyclase"/>
</dbReference>
<feature type="domain" description="GGDEF" evidence="6">
    <location>
        <begin position="440"/>
        <end position="573"/>
    </location>
</feature>
<keyword evidence="4" id="KW-1133">Transmembrane helix</keyword>
<dbReference type="InterPro" id="IPR050469">
    <property type="entry name" value="Diguanylate_Cyclase"/>
</dbReference>
<feature type="coiled-coil region" evidence="3">
    <location>
        <begin position="376"/>
        <end position="413"/>
    </location>
</feature>
<evidence type="ECO:0000256" key="4">
    <source>
        <dbReference type="SAM" id="Phobius"/>
    </source>
</evidence>
<keyword evidence="4" id="KW-0472">Membrane</keyword>
<feature type="transmembrane region" description="Helical" evidence="4">
    <location>
        <begin position="315"/>
        <end position="338"/>
    </location>
</feature>
<dbReference type="AlphaFoldDB" id="A0A176XB53"/>
<keyword evidence="4" id="KW-0812">Transmembrane</keyword>
<dbReference type="Pfam" id="PF00990">
    <property type="entry name" value="GGDEF"/>
    <property type="match status" value="1"/>
</dbReference>
<proteinExistence type="predicted"/>
<dbReference type="Gene3D" id="3.30.70.270">
    <property type="match status" value="1"/>
</dbReference>
<dbReference type="PANTHER" id="PTHR45138">
    <property type="entry name" value="REGULATORY COMPONENTS OF SENSORY TRANSDUCTION SYSTEM"/>
    <property type="match status" value="1"/>
</dbReference>
<accession>A0A176XB53</accession>
<comment type="caution">
    <text evidence="7">The sequence shown here is derived from an EMBL/GenBank/DDBJ whole genome shotgun (WGS) entry which is preliminary data.</text>
</comment>
<sequence length="579" mass="64170">MRASIQKIQLTGTIVIAVSAILLATLAALPSVSNYLRYRTNAQQLVRFETALQSAWLVSAERGPANNLMAASSVDAKLIDALAAARKATDDKLSQVETSFAEEIKMQPGFAKSLLETRQRLAESRRLVDEVAALSPQARSYSAMANAIESMFKAADSVNLLRGRAARAIITKTPDVAIDVAMTGTAGVMRDRIGRLGSYVVMSMQANRQDTLSYRAKFDTEMQSLLLIKSSLWNYTAAYLSTPRLDAAFREFESYYFGQALRYAQNTIAIVMPSARPSVREFSESYIQGMRSSDKLRDLILSETRARIENNKERALVYGASSLLLALIAVLVLLRLTWVYRTALFQPMQSVRAQIAAIAAGDLSEVDHRDGVAPEVKKMFQELDFLREQLRQKVEMEDQQRALAEQLRALSETDALTGVFNRRALEKSVRSILSSGEQCPALGVMIVDIDHFKSINDRYGHAMGDLALQKTASLLKSALRKGDILARYGGEEFVVVLQDVSHAMATATADRLRRMIEAQIIDEQSGLSLTASFGVVWQEARAIGNWDELIAIADDRLYEAKRAGRNRVWATYFPKVANG</sequence>
<name>A0A176XB53_AGRTU</name>
<evidence type="ECO:0000256" key="2">
    <source>
        <dbReference type="ARBA" id="ARBA00034247"/>
    </source>
</evidence>
<evidence type="ECO:0000313" key="7">
    <source>
        <dbReference type="EMBL" id="OAE45433.1"/>
    </source>
</evidence>
<dbReference type="SMART" id="SM00267">
    <property type="entry name" value="GGDEF"/>
    <property type="match status" value="1"/>
</dbReference>
<dbReference type="EMBL" id="LXPS01000015">
    <property type="protein sequence ID" value="OAE45433.1"/>
    <property type="molecule type" value="Genomic_DNA"/>
</dbReference>
<organism evidence="7 8">
    <name type="scientific">Agrobacterium tumefaciens</name>
    <dbReference type="NCBI Taxonomy" id="358"/>
    <lineage>
        <taxon>Bacteria</taxon>
        <taxon>Pseudomonadati</taxon>
        <taxon>Pseudomonadota</taxon>
        <taxon>Alphaproteobacteria</taxon>
        <taxon>Hyphomicrobiales</taxon>
        <taxon>Rhizobiaceae</taxon>
        <taxon>Rhizobium/Agrobacterium group</taxon>
        <taxon>Agrobacterium</taxon>
        <taxon>Agrobacterium tumefaciens complex</taxon>
    </lineage>
</organism>
<dbReference type="Proteomes" id="UP000077098">
    <property type="component" value="Unassembled WGS sequence"/>
</dbReference>
<dbReference type="PANTHER" id="PTHR45138:SF9">
    <property type="entry name" value="DIGUANYLATE CYCLASE DGCM-RELATED"/>
    <property type="match status" value="1"/>
</dbReference>
<comment type="catalytic activity">
    <reaction evidence="2">
        <text>2 GTP = 3',3'-c-di-GMP + 2 diphosphate</text>
        <dbReference type="Rhea" id="RHEA:24898"/>
        <dbReference type="ChEBI" id="CHEBI:33019"/>
        <dbReference type="ChEBI" id="CHEBI:37565"/>
        <dbReference type="ChEBI" id="CHEBI:58805"/>
        <dbReference type="EC" id="2.7.7.65"/>
    </reaction>
</comment>
<dbReference type="GO" id="GO:0016020">
    <property type="term" value="C:membrane"/>
    <property type="evidence" value="ECO:0007669"/>
    <property type="project" value="InterPro"/>
</dbReference>
<dbReference type="InterPro" id="IPR003660">
    <property type="entry name" value="HAMP_dom"/>
</dbReference>
<evidence type="ECO:0000256" key="3">
    <source>
        <dbReference type="SAM" id="Coils"/>
    </source>
</evidence>
<evidence type="ECO:0000256" key="1">
    <source>
        <dbReference type="ARBA" id="ARBA00012528"/>
    </source>
</evidence>
<dbReference type="RefSeq" id="WP_063949289.1">
    <property type="nucleotide sequence ID" value="NZ_LXPS01000015.1"/>
</dbReference>
<keyword evidence="3" id="KW-0175">Coiled coil</keyword>